<evidence type="ECO:0000256" key="1">
    <source>
        <dbReference type="SAM" id="MobiDB-lite"/>
    </source>
</evidence>
<accession>A0A4S4N0X1</accession>
<reference evidence="2 3" key="1">
    <citation type="submission" date="2019-02" db="EMBL/GenBank/DDBJ databases">
        <title>Genome sequencing of the rare red list fungi Antrodiella citrinella (Flaviporus citrinellus).</title>
        <authorList>
            <person name="Buettner E."/>
            <person name="Kellner H."/>
        </authorList>
    </citation>
    <scope>NUCLEOTIDE SEQUENCE [LARGE SCALE GENOMIC DNA]</scope>
    <source>
        <strain evidence="2 3">DSM 108506</strain>
    </source>
</reference>
<feature type="compositionally biased region" description="Low complexity" evidence="1">
    <location>
        <begin position="220"/>
        <end position="245"/>
    </location>
</feature>
<dbReference type="OrthoDB" id="6359816at2759"/>
<dbReference type="EMBL" id="SGPM01000020">
    <property type="protein sequence ID" value="THH32522.1"/>
    <property type="molecule type" value="Genomic_DNA"/>
</dbReference>
<dbReference type="AlphaFoldDB" id="A0A4S4N0X1"/>
<protein>
    <submittedName>
        <fullName evidence="2">Uncharacterized protein</fullName>
    </submittedName>
</protein>
<sequence>MFAFGGYDNSKKETTPTSLSVFGKTFTPFVPASSNIFGQKEEEYVEADQPEEIDTRERGGYAYDTPCVGVAEEEATADVDLAKSTPVETPRDSAVSAAGEDAPASSALSVLSALGKTSRAPPSFRILRLQIFREVHVESMKGGKFTDVELPLYTRRTKTGTPYKPEVLTFSRRILSAASSEFELYVLGAEAEVCADGYTGDSDLEEDGEADLETGNDVISMSSRTSQQRSISTRRTTTSLRFDSSSDPEDEAPTRVSRQRGNHQNKPLQDGAFRTWRAMVLYLYDFNDYIVFNPLQSSKTPLSSDPSSSPETWPCSPKSMYRLAHKFKLFELEDKARDNIKQGLTAENIIQELFNDFTWRSVKLGREGGVNLQLD</sequence>
<feature type="compositionally biased region" description="Acidic residues" evidence="1">
    <location>
        <begin position="202"/>
        <end position="214"/>
    </location>
</feature>
<feature type="region of interest" description="Disordered" evidence="1">
    <location>
        <begin position="198"/>
        <end position="268"/>
    </location>
</feature>
<feature type="region of interest" description="Disordered" evidence="1">
    <location>
        <begin position="79"/>
        <end position="99"/>
    </location>
</feature>
<name>A0A4S4N0X1_9APHY</name>
<comment type="caution">
    <text evidence="2">The sequence shown here is derived from an EMBL/GenBank/DDBJ whole genome shotgun (WGS) entry which is preliminary data.</text>
</comment>
<evidence type="ECO:0000313" key="2">
    <source>
        <dbReference type="EMBL" id="THH32522.1"/>
    </source>
</evidence>
<dbReference type="Proteomes" id="UP000308730">
    <property type="component" value="Unassembled WGS sequence"/>
</dbReference>
<keyword evidence="3" id="KW-1185">Reference proteome</keyword>
<organism evidence="2 3">
    <name type="scientific">Antrodiella citrinella</name>
    <dbReference type="NCBI Taxonomy" id="2447956"/>
    <lineage>
        <taxon>Eukaryota</taxon>
        <taxon>Fungi</taxon>
        <taxon>Dikarya</taxon>
        <taxon>Basidiomycota</taxon>
        <taxon>Agaricomycotina</taxon>
        <taxon>Agaricomycetes</taxon>
        <taxon>Polyporales</taxon>
        <taxon>Steccherinaceae</taxon>
        <taxon>Antrodiella</taxon>
    </lineage>
</organism>
<proteinExistence type="predicted"/>
<evidence type="ECO:0000313" key="3">
    <source>
        <dbReference type="Proteomes" id="UP000308730"/>
    </source>
</evidence>
<gene>
    <name evidence="2" type="ORF">EUX98_g1701</name>
</gene>